<comment type="caution">
    <text evidence="3">The sequence shown here is derived from an EMBL/GenBank/DDBJ whole genome shotgun (WGS) entry which is preliminary data.</text>
</comment>
<feature type="domain" description="Peptidase C39" evidence="2">
    <location>
        <begin position="119"/>
        <end position="262"/>
    </location>
</feature>
<feature type="transmembrane region" description="Helical" evidence="1">
    <location>
        <begin position="20"/>
        <end position="40"/>
    </location>
</feature>
<keyword evidence="1" id="KW-0472">Membrane</keyword>
<gene>
    <name evidence="3" type="ORF">GCM10007424_26440</name>
</gene>
<dbReference type="InterPro" id="IPR005074">
    <property type="entry name" value="Peptidase_C39"/>
</dbReference>
<organism evidence="3 4">
    <name type="scientific">Flavobacterium suaedae</name>
    <dbReference type="NCBI Taxonomy" id="1767027"/>
    <lineage>
        <taxon>Bacteria</taxon>
        <taxon>Pseudomonadati</taxon>
        <taxon>Bacteroidota</taxon>
        <taxon>Flavobacteriia</taxon>
        <taxon>Flavobacteriales</taxon>
        <taxon>Flavobacteriaceae</taxon>
        <taxon>Flavobacterium</taxon>
    </lineage>
</organism>
<evidence type="ECO:0000313" key="4">
    <source>
        <dbReference type="Proteomes" id="UP000615760"/>
    </source>
</evidence>
<sequence length="263" mass="28912">MAIPGAKGVLSKTEAGKWFVTHWGLLSFCVSMGTISYYLAKGIVKYGAKFKEQLKNKKLAKQIDDLIEESEEVVRETGNAAKRAKRLARTAKQGDIHKSFIENAGLALRAESTSKLISGQTKDYTCVANSLRMALSDFGIIKYENTIAAALKTTEKGANILDIPKALENLYVEEGFQFIARGGTMDKNITLGTLENALKGNNKVSIVGIRAPDIGAHAVVVDKIENGRVFLRDPLPLNEGSYYSISWADFEEVFNDKFVVLKK</sequence>
<reference evidence="4" key="1">
    <citation type="journal article" date="2019" name="Int. J. Syst. Evol. Microbiol.">
        <title>The Global Catalogue of Microorganisms (GCM) 10K type strain sequencing project: providing services to taxonomists for standard genome sequencing and annotation.</title>
        <authorList>
            <consortium name="The Broad Institute Genomics Platform"/>
            <consortium name="The Broad Institute Genome Sequencing Center for Infectious Disease"/>
            <person name="Wu L."/>
            <person name="Ma J."/>
        </authorList>
    </citation>
    <scope>NUCLEOTIDE SEQUENCE [LARGE SCALE GENOMIC DNA]</scope>
    <source>
        <strain evidence="4">CGMCC 1.15461</strain>
    </source>
</reference>
<evidence type="ECO:0000313" key="3">
    <source>
        <dbReference type="EMBL" id="GGB85104.1"/>
    </source>
</evidence>
<protein>
    <recommendedName>
        <fullName evidence="2">Peptidase C39 domain-containing protein</fullName>
    </recommendedName>
</protein>
<dbReference type="RefSeq" id="WP_188621793.1">
    <property type="nucleotide sequence ID" value="NZ_BMJE01000008.1"/>
</dbReference>
<name>A0ABQ1K6I6_9FLAO</name>
<proteinExistence type="predicted"/>
<keyword evidence="4" id="KW-1185">Reference proteome</keyword>
<keyword evidence="1" id="KW-1133">Transmembrane helix</keyword>
<dbReference type="Proteomes" id="UP000615760">
    <property type="component" value="Unassembled WGS sequence"/>
</dbReference>
<dbReference type="Gene3D" id="3.90.70.10">
    <property type="entry name" value="Cysteine proteinases"/>
    <property type="match status" value="1"/>
</dbReference>
<evidence type="ECO:0000259" key="2">
    <source>
        <dbReference type="Pfam" id="PF03412"/>
    </source>
</evidence>
<dbReference type="EMBL" id="BMJE01000008">
    <property type="protein sequence ID" value="GGB85104.1"/>
    <property type="molecule type" value="Genomic_DNA"/>
</dbReference>
<keyword evidence="1" id="KW-0812">Transmembrane</keyword>
<evidence type="ECO:0000256" key="1">
    <source>
        <dbReference type="SAM" id="Phobius"/>
    </source>
</evidence>
<dbReference type="Pfam" id="PF03412">
    <property type="entry name" value="Peptidase_C39"/>
    <property type="match status" value="1"/>
</dbReference>
<accession>A0ABQ1K6I6</accession>